<accession>A0A9D3YGN7</accession>
<protein>
    <submittedName>
        <fullName evidence="1">Uncharacterized protein</fullName>
    </submittedName>
</protein>
<reference evidence="1" key="1">
    <citation type="journal article" date="2019" name="bioRxiv">
        <title>The Genome of the Zebra Mussel, Dreissena polymorpha: A Resource for Invasive Species Research.</title>
        <authorList>
            <person name="McCartney M.A."/>
            <person name="Auch B."/>
            <person name="Kono T."/>
            <person name="Mallez S."/>
            <person name="Zhang Y."/>
            <person name="Obille A."/>
            <person name="Becker A."/>
            <person name="Abrahante J.E."/>
            <person name="Garbe J."/>
            <person name="Badalamenti J.P."/>
            <person name="Herman A."/>
            <person name="Mangelson H."/>
            <person name="Liachko I."/>
            <person name="Sullivan S."/>
            <person name="Sone E.D."/>
            <person name="Koren S."/>
            <person name="Silverstein K.A.T."/>
            <person name="Beckman K.B."/>
            <person name="Gohl D.M."/>
        </authorList>
    </citation>
    <scope>NUCLEOTIDE SEQUENCE</scope>
    <source>
        <strain evidence="1">Duluth1</strain>
        <tissue evidence="1">Whole animal</tissue>
    </source>
</reference>
<dbReference type="AlphaFoldDB" id="A0A9D3YGN7"/>
<evidence type="ECO:0000313" key="2">
    <source>
        <dbReference type="Proteomes" id="UP000828390"/>
    </source>
</evidence>
<organism evidence="1 2">
    <name type="scientific">Dreissena polymorpha</name>
    <name type="common">Zebra mussel</name>
    <name type="synonym">Mytilus polymorpha</name>
    <dbReference type="NCBI Taxonomy" id="45954"/>
    <lineage>
        <taxon>Eukaryota</taxon>
        <taxon>Metazoa</taxon>
        <taxon>Spiralia</taxon>
        <taxon>Lophotrochozoa</taxon>
        <taxon>Mollusca</taxon>
        <taxon>Bivalvia</taxon>
        <taxon>Autobranchia</taxon>
        <taxon>Heteroconchia</taxon>
        <taxon>Euheterodonta</taxon>
        <taxon>Imparidentia</taxon>
        <taxon>Neoheterodontei</taxon>
        <taxon>Myida</taxon>
        <taxon>Dreissenoidea</taxon>
        <taxon>Dreissenidae</taxon>
        <taxon>Dreissena</taxon>
    </lineage>
</organism>
<dbReference type="Gene3D" id="1.10.1410.40">
    <property type="match status" value="1"/>
</dbReference>
<name>A0A9D3YGN7_DREPO</name>
<evidence type="ECO:0000313" key="1">
    <source>
        <dbReference type="EMBL" id="KAH3700259.1"/>
    </source>
</evidence>
<reference evidence="1" key="2">
    <citation type="submission" date="2020-11" db="EMBL/GenBank/DDBJ databases">
        <authorList>
            <person name="McCartney M.A."/>
            <person name="Auch B."/>
            <person name="Kono T."/>
            <person name="Mallez S."/>
            <person name="Becker A."/>
            <person name="Gohl D.M."/>
            <person name="Silverstein K.A.T."/>
            <person name="Koren S."/>
            <person name="Bechman K.B."/>
            <person name="Herman A."/>
            <person name="Abrahante J.E."/>
            <person name="Garbe J."/>
        </authorList>
    </citation>
    <scope>NUCLEOTIDE SEQUENCE</scope>
    <source>
        <strain evidence="1">Duluth1</strain>
        <tissue evidence="1">Whole animal</tissue>
    </source>
</reference>
<dbReference type="EMBL" id="JAIWYP010000015">
    <property type="protein sequence ID" value="KAH3700259.1"/>
    <property type="molecule type" value="Genomic_DNA"/>
</dbReference>
<comment type="caution">
    <text evidence="1">The sequence shown here is derived from an EMBL/GenBank/DDBJ whole genome shotgun (WGS) entry which is preliminary data.</text>
</comment>
<proteinExistence type="predicted"/>
<dbReference type="Proteomes" id="UP000828390">
    <property type="component" value="Unassembled WGS sequence"/>
</dbReference>
<keyword evidence="2" id="KW-1185">Reference proteome</keyword>
<gene>
    <name evidence="1" type="ORF">DPMN_075232</name>
</gene>
<sequence length="292" mass="33975">MLEFHIEGLENRIVQTPIYRNGKIITAFCYLTISGLSIGMLQRICLELTNAGIFEDMDGKVSLSSKLIHEKVFESMVDKAIKTLSKTLQDTKPWDHMAESFTLTRKMNPLAINVTIEMKFYGRLSKVIDLDLVPSYRLHYDTTTRYEGVRLNCPIHAICKWVDGEDLNQNLIWSPKSTGYEMHIFDIARKDQRKLYILTALRIIKTYLVKTKEIAKAAGHPPPQITTVLKSYHLRQIAFYAMYYLFHKHPNFRLDCAHTALLYFIDFLQIALKAKRLPHFFFSSRLAQDMLF</sequence>